<evidence type="ECO:0000313" key="2">
    <source>
        <dbReference type="EMBL" id="RUQ88855.1"/>
    </source>
</evidence>
<comment type="caution">
    <text evidence="2">The sequence shown here is derived from an EMBL/GenBank/DDBJ whole genome shotgun (WGS) entry which is preliminary data.</text>
</comment>
<dbReference type="RefSeq" id="WP_126953318.1">
    <property type="nucleotide sequence ID" value="NZ_RZGR01000010.1"/>
</dbReference>
<sequence>MKQNINAGYQGQPQLPQTETNPLTSYFSQDFLNLPPYWPGKPNPRPSPEEILGPFLPQRCPFPTGFPNPILPMPASTPTTVNPPPMQVPFPNQTGVSYLPAQADFKTLAHPALQASFASYASPAAAASTANARAGVAPRHNPETEHRVYRMHEELANNALNHSAETQQLSNQASFTGRFFTPVPVQKKTINCGEPSNQLTRR</sequence>
<evidence type="ECO:0000256" key="1">
    <source>
        <dbReference type="SAM" id="MobiDB-lite"/>
    </source>
</evidence>
<dbReference type="AlphaFoldDB" id="A0A3S0WS43"/>
<dbReference type="EMBL" id="RZGR01000010">
    <property type="protein sequence ID" value="RUQ88855.1"/>
    <property type="molecule type" value="Genomic_DNA"/>
</dbReference>
<gene>
    <name evidence="2" type="ORF">EKM59_04780</name>
</gene>
<protein>
    <submittedName>
        <fullName evidence="2">Uncharacterized protein</fullName>
    </submittedName>
</protein>
<name>A0A3S0WS43_9GAMM</name>
<keyword evidence="3" id="KW-1185">Reference proteome</keyword>
<accession>A0A3S0WS43</accession>
<organism evidence="2 3">
    <name type="scientific">Legionella septentrionalis</name>
    <dbReference type="NCBI Taxonomy" id="2498109"/>
    <lineage>
        <taxon>Bacteria</taxon>
        <taxon>Pseudomonadati</taxon>
        <taxon>Pseudomonadota</taxon>
        <taxon>Gammaproteobacteria</taxon>
        <taxon>Legionellales</taxon>
        <taxon>Legionellaceae</taxon>
        <taxon>Legionella</taxon>
    </lineage>
</organism>
<evidence type="ECO:0000313" key="3">
    <source>
        <dbReference type="Proteomes" id="UP000288012"/>
    </source>
</evidence>
<reference evidence="2 3" key="1">
    <citation type="submission" date="2018-12" db="EMBL/GenBank/DDBJ databases">
        <title>Legionella sp,whole genome shotgun sequence.</title>
        <authorList>
            <person name="Wu H."/>
        </authorList>
    </citation>
    <scope>NUCLEOTIDE SEQUENCE [LARGE SCALE GENOMIC DNA]</scope>
    <source>
        <strain evidence="3">km714</strain>
    </source>
</reference>
<feature type="region of interest" description="Disordered" evidence="1">
    <location>
        <begin position="1"/>
        <end position="22"/>
    </location>
</feature>
<proteinExistence type="predicted"/>
<dbReference type="Proteomes" id="UP000288012">
    <property type="component" value="Unassembled WGS sequence"/>
</dbReference>